<dbReference type="AlphaFoldDB" id="A0A086ZVN5"/>
<dbReference type="InterPro" id="IPR010982">
    <property type="entry name" value="Lambda_DNA-bd_dom_sf"/>
</dbReference>
<dbReference type="Proteomes" id="UP000029072">
    <property type="component" value="Unassembled WGS sequence"/>
</dbReference>
<dbReference type="SMART" id="SM00530">
    <property type="entry name" value="HTH_XRE"/>
    <property type="match status" value="1"/>
</dbReference>
<dbReference type="InterPro" id="IPR001387">
    <property type="entry name" value="Cro/C1-type_HTH"/>
</dbReference>
<feature type="domain" description="HTH cro/C1-type" evidence="1">
    <location>
        <begin position="20"/>
        <end position="74"/>
    </location>
</feature>
<dbReference type="RefSeq" id="WP_043165864.1">
    <property type="nucleotide sequence ID" value="NZ_JDUV01000008.1"/>
</dbReference>
<comment type="caution">
    <text evidence="2">The sequence shown here is derived from an EMBL/GenBank/DDBJ whole genome shotgun (WGS) entry which is preliminary data.</text>
</comment>
<name>A0A086ZVN5_9BIFI</name>
<reference evidence="2 3" key="1">
    <citation type="submission" date="2014-03" db="EMBL/GenBank/DDBJ databases">
        <title>Genomics of Bifidobacteria.</title>
        <authorList>
            <person name="Ventura M."/>
            <person name="Milani C."/>
            <person name="Lugli G.A."/>
        </authorList>
    </citation>
    <scope>NUCLEOTIDE SEQUENCE [LARGE SCALE GENOMIC DNA]</scope>
    <source>
        <strain evidence="2 3">DSM 23973</strain>
    </source>
</reference>
<proteinExistence type="predicted"/>
<accession>A0A086ZVN5</accession>
<evidence type="ECO:0000259" key="1">
    <source>
        <dbReference type="PROSITE" id="PS50943"/>
    </source>
</evidence>
<evidence type="ECO:0000313" key="2">
    <source>
        <dbReference type="EMBL" id="KFI50585.1"/>
    </source>
</evidence>
<dbReference type="SUPFAM" id="SSF47413">
    <property type="entry name" value="lambda repressor-like DNA-binding domains"/>
    <property type="match status" value="1"/>
</dbReference>
<dbReference type="PROSITE" id="PS50943">
    <property type="entry name" value="HTH_CROC1"/>
    <property type="match status" value="1"/>
</dbReference>
<gene>
    <name evidence="2" type="ORF">BCAL_1723</name>
</gene>
<dbReference type="eggNOG" id="ENOG5031YJ5">
    <property type="taxonomic scope" value="Bacteria"/>
</dbReference>
<dbReference type="Pfam" id="PF01381">
    <property type="entry name" value="HTH_3"/>
    <property type="match status" value="1"/>
</dbReference>
<dbReference type="GO" id="GO:0003677">
    <property type="term" value="F:DNA binding"/>
    <property type="evidence" value="ECO:0007669"/>
    <property type="project" value="InterPro"/>
</dbReference>
<dbReference type="Gene3D" id="1.10.260.40">
    <property type="entry name" value="lambda repressor-like DNA-binding domains"/>
    <property type="match status" value="1"/>
</dbReference>
<dbReference type="EMBL" id="JGYS01000028">
    <property type="protein sequence ID" value="KFI50585.1"/>
    <property type="molecule type" value="Genomic_DNA"/>
</dbReference>
<sequence>MANEIDTRAQLFAKYLGAELKGAIRSRGFSQAQVADQLGHARSSMANWLNAKPSIPMEVAEKVCLCIGVELRVIVSRAHERVNDEMGVYETEFRNKQRSTLEQLTRIALLNQQQQQQYGYTTAAYRDGDKYREMETPTD</sequence>
<organism evidence="2 3">
    <name type="scientific">Bifidobacterium callitrichos DSM 23973</name>
    <dbReference type="NCBI Taxonomy" id="1437609"/>
    <lineage>
        <taxon>Bacteria</taxon>
        <taxon>Bacillati</taxon>
        <taxon>Actinomycetota</taxon>
        <taxon>Actinomycetes</taxon>
        <taxon>Bifidobacteriales</taxon>
        <taxon>Bifidobacteriaceae</taxon>
        <taxon>Bifidobacterium</taxon>
    </lineage>
</organism>
<protein>
    <submittedName>
        <fullName evidence="2">Phage repressor protein</fullName>
    </submittedName>
</protein>
<evidence type="ECO:0000313" key="3">
    <source>
        <dbReference type="Proteomes" id="UP000029072"/>
    </source>
</evidence>
<dbReference type="STRING" id="1437609.BCAL_1723"/>
<dbReference type="CDD" id="cd00093">
    <property type="entry name" value="HTH_XRE"/>
    <property type="match status" value="1"/>
</dbReference>
<dbReference type="OrthoDB" id="5149624at2"/>